<dbReference type="InterPro" id="IPR010593">
    <property type="entry name" value="DUF1159"/>
</dbReference>
<dbReference type="EMBL" id="JAIVFP010000001">
    <property type="protein sequence ID" value="MCI4684434.1"/>
    <property type="molecule type" value="Genomic_DNA"/>
</dbReference>
<protein>
    <submittedName>
        <fullName evidence="2">DciA family protein</fullName>
    </submittedName>
</protein>
<evidence type="ECO:0000256" key="1">
    <source>
        <dbReference type="SAM" id="MobiDB-lite"/>
    </source>
</evidence>
<feature type="region of interest" description="Disordered" evidence="1">
    <location>
        <begin position="67"/>
        <end position="101"/>
    </location>
</feature>
<organism evidence="2 3">
    <name type="scientific">Candidatus Rhodoblastus alkanivorans</name>
    <dbReference type="NCBI Taxonomy" id="2954117"/>
    <lineage>
        <taxon>Bacteria</taxon>
        <taxon>Pseudomonadati</taxon>
        <taxon>Pseudomonadota</taxon>
        <taxon>Alphaproteobacteria</taxon>
        <taxon>Hyphomicrobiales</taxon>
        <taxon>Rhodoblastaceae</taxon>
        <taxon>Rhodoblastus</taxon>
    </lineage>
</organism>
<proteinExistence type="predicted"/>
<dbReference type="Proteomes" id="UP001139104">
    <property type="component" value="Unassembled WGS sequence"/>
</dbReference>
<comment type="caution">
    <text evidence="2">The sequence shown here is derived from an EMBL/GenBank/DDBJ whole genome shotgun (WGS) entry which is preliminary data.</text>
</comment>
<name>A0ABS9Z9R0_9HYPH</name>
<accession>A0ABS9Z9R0</accession>
<reference evidence="2" key="1">
    <citation type="journal article" date="2022" name="ISME J.">
        <title>Identification of active gaseous-alkane degraders at natural gas seeps.</title>
        <authorList>
            <person name="Farhan Ul Haque M."/>
            <person name="Hernandez M."/>
            <person name="Crombie A.T."/>
            <person name="Murrell J.C."/>
        </authorList>
    </citation>
    <scope>NUCLEOTIDE SEQUENCE</scope>
    <source>
        <strain evidence="2">PC2</strain>
    </source>
</reference>
<dbReference type="RefSeq" id="WP_243068329.1">
    <property type="nucleotide sequence ID" value="NZ_JAIVFK010000001.1"/>
</dbReference>
<dbReference type="PIRSF" id="PIRSF032064">
    <property type="entry name" value="UCP032064"/>
    <property type="match status" value="1"/>
</dbReference>
<evidence type="ECO:0000313" key="2">
    <source>
        <dbReference type="EMBL" id="MCI4684434.1"/>
    </source>
</evidence>
<gene>
    <name evidence="2" type="ORF">K2U94_16965</name>
</gene>
<keyword evidence="3" id="KW-1185">Reference proteome</keyword>
<sequence length="210" mass="22801">MTLPQWLMVPHRKKSRPAPLADFVGAAVDPVLAKLGFGQSSLILHWDDIVGERIAACCEPIKLQWPQRPAKRPDDAAPKRFQAEGEPGGVKKTRPHRKPEPRFEYFEPEKALEPATLVLRVAGAMALEIQHSAPQLIARVNAHLGWRAVGRLAIRQGPLTRAARPGRPPPPDPRAIARAEQAVTGVEDEALRKALVALGARALGGPGQDA</sequence>
<evidence type="ECO:0000313" key="3">
    <source>
        <dbReference type="Proteomes" id="UP001139104"/>
    </source>
</evidence>
<feature type="compositionally biased region" description="Basic and acidic residues" evidence="1">
    <location>
        <begin position="71"/>
        <end position="83"/>
    </location>
</feature>